<dbReference type="RefSeq" id="WP_215615667.1">
    <property type="nucleotide sequence ID" value="NZ_CP076135.1"/>
</dbReference>
<reference evidence="1" key="1">
    <citation type="submission" date="2021-06" db="EMBL/GenBank/DDBJ databases">
        <title>Bradyrhizobium sp. S2-11-2 Genome sequencing.</title>
        <authorList>
            <person name="Jin L."/>
        </authorList>
    </citation>
    <scope>NUCLEOTIDE SEQUENCE</scope>
    <source>
        <strain evidence="1">S2-11-2</strain>
    </source>
</reference>
<evidence type="ECO:0000313" key="1">
    <source>
        <dbReference type="EMBL" id="QWG20186.1"/>
    </source>
</evidence>
<accession>A0A975NT12</accession>
<evidence type="ECO:0000313" key="2">
    <source>
        <dbReference type="Proteomes" id="UP000680805"/>
    </source>
</evidence>
<dbReference type="EMBL" id="CP076135">
    <property type="protein sequence ID" value="QWG20186.1"/>
    <property type="molecule type" value="Genomic_DNA"/>
</dbReference>
<proteinExistence type="predicted"/>
<gene>
    <name evidence="1" type="ORF">KMZ68_10310</name>
</gene>
<dbReference type="KEGG" id="bsei:KMZ68_10310"/>
<dbReference type="AlphaFoldDB" id="A0A975NT12"/>
<name>A0A975NT12_9BRAD</name>
<protein>
    <submittedName>
        <fullName evidence="1">Uncharacterized protein</fullName>
    </submittedName>
</protein>
<sequence length="63" mass="6837">MDIVVPFLEVQRGAASNPRTIYVYQIPGTTGLFAWQHFDHRSAASDRSATQMTKKAAGLTGGL</sequence>
<dbReference type="Proteomes" id="UP000680805">
    <property type="component" value="Chromosome"/>
</dbReference>
<organism evidence="1 2">
    <name type="scientific">Bradyrhizobium sediminis</name>
    <dbReference type="NCBI Taxonomy" id="2840469"/>
    <lineage>
        <taxon>Bacteria</taxon>
        <taxon>Pseudomonadati</taxon>
        <taxon>Pseudomonadota</taxon>
        <taxon>Alphaproteobacteria</taxon>
        <taxon>Hyphomicrobiales</taxon>
        <taxon>Nitrobacteraceae</taxon>
        <taxon>Bradyrhizobium</taxon>
    </lineage>
</organism>